<dbReference type="EMBL" id="NKYI01000022">
    <property type="protein sequence ID" value="PIK83449.1"/>
    <property type="molecule type" value="Genomic_DNA"/>
</dbReference>
<dbReference type="AlphaFoldDB" id="A0A225TXC3"/>
<organism evidence="1 2">
    <name type="scientific">Raoultella ornithinolytica</name>
    <name type="common">Klebsiella ornithinolytica</name>
    <dbReference type="NCBI Taxonomy" id="54291"/>
    <lineage>
        <taxon>Bacteria</taxon>
        <taxon>Pseudomonadati</taxon>
        <taxon>Pseudomonadota</taxon>
        <taxon>Gammaproteobacteria</taxon>
        <taxon>Enterobacterales</taxon>
        <taxon>Enterobacteriaceae</taxon>
        <taxon>Klebsiella/Raoultella group</taxon>
        <taxon>Raoultella</taxon>
    </lineage>
</organism>
<proteinExistence type="predicted"/>
<dbReference type="RefSeq" id="WP_088912139.1">
    <property type="nucleotide sequence ID" value="NZ_AP021983.1"/>
</dbReference>
<comment type="caution">
    <text evidence="1">The sequence shown here is derived from an EMBL/GenBank/DDBJ whole genome shotgun (WGS) entry which is preliminary data.</text>
</comment>
<dbReference type="Proteomes" id="UP000229713">
    <property type="component" value="Unassembled WGS sequence"/>
</dbReference>
<evidence type="ECO:0000313" key="1">
    <source>
        <dbReference type="EMBL" id="PIK83449.1"/>
    </source>
</evidence>
<sequence length="184" mass="21000">MSQLINDELKVVVVVQFNKGEALVLNRPVNFTYEQVGNDYIGTDGPFTRALYYSPASAAFRAFAGSELTLMMTNGSVRKIKDHWWSGVPSGHRDVAVGDIESLKKFYVFGSASIRDEDLQALRESYTGCVYPYWDYEKVIKFDDMRRDLHRKLFHEERRVKALIAAVKRKHKALVEAETQESAA</sequence>
<accession>A0A225TXC3</accession>
<gene>
    <name evidence="1" type="ORF">CFY86_14325</name>
</gene>
<reference evidence="1 2" key="1">
    <citation type="submission" date="2017-07" db="EMBL/GenBank/DDBJ databases">
        <title>Raoultella ornithinolytica strain HH3 draft genome.</title>
        <authorList>
            <person name="Duceppe M.-O."/>
            <person name="Huang H."/>
            <person name="Phipps-Todd B."/>
        </authorList>
    </citation>
    <scope>NUCLEOTIDE SEQUENCE [LARGE SCALE GENOMIC DNA]</scope>
    <source>
        <strain evidence="1 2">HH3</strain>
    </source>
</reference>
<name>A0A225TXC3_RAOOR</name>
<protein>
    <submittedName>
        <fullName evidence="1">Uncharacterized protein</fullName>
    </submittedName>
</protein>
<evidence type="ECO:0000313" key="2">
    <source>
        <dbReference type="Proteomes" id="UP000229713"/>
    </source>
</evidence>